<dbReference type="Proteomes" id="UP001497700">
    <property type="component" value="Unassembled WGS sequence"/>
</dbReference>
<keyword evidence="2" id="KW-1185">Reference proteome</keyword>
<name>A0ACB9ZFB8_9PEZI</name>
<dbReference type="EMBL" id="MU393427">
    <property type="protein sequence ID" value="KAI4869864.1"/>
    <property type="molecule type" value="Genomic_DNA"/>
</dbReference>
<protein>
    <submittedName>
        <fullName evidence="1">Uncharacterized protein</fullName>
    </submittedName>
</protein>
<evidence type="ECO:0000313" key="2">
    <source>
        <dbReference type="Proteomes" id="UP001497700"/>
    </source>
</evidence>
<comment type="caution">
    <text evidence="1">The sequence shown here is derived from an EMBL/GenBank/DDBJ whole genome shotgun (WGS) entry which is preliminary data.</text>
</comment>
<gene>
    <name evidence="1" type="ORF">F4820DRAFT_342350</name>
</gene>
<accession>A0ACB9ZFB8</accession>
<proteinExistence type="predicted"/>
<reference evidence="1 2" key="1">
    <citation type="journal article" date="2022" name="New Phytol.">
        <title>Ecological generalism drives hyperdiversity of secondary metabolite gene clusters in xylarialean endophytes.</title>
        <authorList>
            <person name="Franco M.E.E."/>
            <person name="Wisecaver J.H."/>
            <person name="Arnold A.E."/>
            <person name="Ju Y.M."/>
            <person name="Slot J.C."/>
            <person name="Ahrendt S."/>
            <person name="Moore L.P."/>
            <person name="Eastman K.E."/>
            <person name="Scott K."/>
            <person name="Konkel Z."/>
            <person name="Mondo S.J."/>
            <person name="Kuo A."/>
            <person name="Hayes R.D."/>
            <person name="Haridas S."/>
            <person name="Andreopoulos B."/>
            <person name="Riley R."/>
            <person name="LaButti K."/>
            <person name="Pangilinan J."/>
            <person name="Lipzen A."/>
            <person name="Amirebrahimi M."/>
            <person name="Yan J."/>
            <person name="Adam C."/>
            <person name="Keymanesh K."/>
            <person name="Ng V."/>
            <person name="Louie K."/>
            <person name="Northen T."/>
            <person name="Drula E."/>
            <person name="Henrissat B."/>
            <person name="Hsieh H.M."/>
            <person name="Youens-Clark K."/>
            <person name="Lutzoni F."/>
            <person name="Miadlikowska J."/>
            <person name="Eastwood D.C."/>
            <person name="Hamelin R.C."/>
            <person name="Grigoriev I.V."/>
            <person name="U'Ren J.M."/>
        </authorList>
    </citation>
    <scope>NUCLEOTIDE SEQUENCE [LARGE SCALE GENOMIC DNA]</scope>
    <source>
        <strain evidence="1 2">CBS 119005</strain>
    </source>
</reference>
<sequence length="98" mass="10564">MSSGMSMCRCFVSLFNLFQSWPLSVSGEGDVSIWGTPGQNCFNGRGFDGLGGWGMGEVGGGSMGCMGKKMARDERIQKQPAEEPDVLVPEFREFVGTD</sequence>
<organism evidence="1 2">
    <name type="scientific">Hypoxylon rubiginosum</name>
    <dbReference type="NCBI Taxonomy" id="110542"/>
    <lineage>
        <taxon>Eukaryota</taxon>
        <taxon>Fungi</taxon>
        <taxon>Dikarya</taxon>
        <taxon>Ascomycota</taxon>
        <taxon>Pezizomycotina</taxon>
        <taxon>Sordariomycetes</taxon>
        <taxon>Xylariomycetidae</taxon>
        <taxon>Xylariales</taxon>
        <taxon>Hypoxylaceae</taxon>
        <taxon>Hypoxylon</taxon>
    </lineage>
</organism>
<evidence type="ECO:0000313" key="1">
    <source>
        <dbReference type="EMBL" id="KAI4869864.1"/>
    </source>
</evidence>